<reference evidence="3" key="3">
    <citation type="journal article" date="2014" name="Nature">
        <title>Elephant shark genome provides unique insights into gnathostome evolution.</title>
        <authorList>
            <consortium name="International Elephant Shark Genome Sequencing Consortium"/>
            <person name="Venkatesh B."/>
            <person name="Lee A.P."/>
            <person name="Ravi V."/>
            <person name="Maurya A.K."/>
            <person name="Lian M.M."/>
            <person name="Swann J.B."/>
            <person name="Ohta Y."/>
            <person name="Flajnik M.F."/>
            <person name="Sutoh Y."/>
            <person name="Kasahara M."/>
            <person name="Hoon S."/>
            <person name="Gangu V."/>
            <person name="Roy S.W."/>
            <person name="Irimia M."/>
            <person name="Korzh V."/>
            <person name="Kondrychyn I."/>
            <person name="Lim Z.W."/>
            <person name="Tay B.H."/>
            <person name="Tohari S."/>
            <person name="Kong K.W."/>
            <person name="Ho S."/>
            <person name="Lorente-Galdos B."/>
            <person name="Quilez J."/>
            <person name="Marques-Bonet T."/>
            <person name="Raney B.J."/>
            <person name="Ingham P.W."/>
            <person name="Tay A."/>
            <person name="Hillier L.W."/>
            <person name="Minx P."/>
            <person name="Boehm T."/>
            <person name="Wilson R.K."/>
            <person name="Brenner S."/>
            <person name="Warren W.C."/>
        </authorList>
    </citation>
    <scope>NUCLEOTIDE SEQUENCE [LARGE SCALE GENOMIC DNA]</scope>
</reference>
<proteinExistence type="predicted"/>
<dbReference type="AlphaFoldDB" id="A0A4W3JQ85"/>
<name>A0A4W3JQ85_CALMI</name>
<dbReference type="Proteomes" id="UP000314986">
    <property type="component" value="Unassembled WGS sequence"/>
</dbReference>
<feature type="compositionally biased region" description="Low complexity" evidence="1">
    <location>
        <begin position="234"/>
        <end position="243"/>
    </location>
</feature>
<evidence type="ECO:0000256" key="1">
    <source>
        <dbReference type="SAM" id="MobiDB-lite"/>
    </source>
</evidence>
<feature type="region of interest" description="Disordered" evidence="1">
    <location>
        <begin position="102"/>
        <end position="147"/>
    </location>
</feature>
<feature type="compositionally biased region" description="Low complexity" evidence="1">
    <location>
        <begin position="122"/>
        <end position="137"/>
    </location>
</feature>
<keyword evidence="3" id="KW-1185">Reference proteome</keyword>
<dbReference type="OMA" id="FRARYSK"/>
<sequence>MATVGEGLSLSQSVPESGPLTGRPEAEVNKRRGRGRPTLSPDTRKKRRLEHTRHTNKSKVYLGQAYERWDQLRLLLSLSHAELANLLMNLYQSCSCGAAALSPEPGPTLPSGGRREPRGESGTRAAAPTTSTGSGARRPPAVSGPQPCSQVHLVLNALKGAGTVAPSSCHKGSSETRISSQANLTAKWTPFMSALMSASSKHQTTANASLMQKTETHLSKTNESLKATEDCESEASSSQASSVAEDDDDFEDETLSNITAEDDVFCADLSDTVTTESIEEESISFEDNTMPGMDILERKKCIADIDIIMDLLKMIHGNDCKSKGCTKKLTYHCRMIGTALVAHWTCSNRHIGGKFCTAPCFKGCISSNLQLAASVLISGNNYRKTALLFKFMRLGCISSSNFYKIQRLYGAPAVVQHWKTMQEKLFKKCDGENVVLCGDGTNDTAGRSAQYCTYTFRHHTRKHILNVDVVDVSEVGGKSTNMEKLGFQRSLDYLRTKLNVIEVTTDSNPQIATLMKKEKYSGIFHSHDIWLGGKHIQKKVIKAAQKKGNDVLMMWAEPMRNHFWYCAKSCNGNEVLLAERWASLLHHVVNEHEWVVPNSAGETTCNHEPIQEEEHNQAKSWIQHSSPPLKILRQIILDRNFLRNISRFKYFRHNNHMESFHNYLQMYASGRHSYDYLSYKLRNYIAAIDYNHHLHRPQAKNMDGTPMFRARYSKRTKSWHTEAVKEDKKYDYVPNLMENILFNKLQSERYMSQI</sequence>
<reference evidence="2" key="4">
    <citation type="submission" date="2025-08" db="UniProtKB">
        <authorList>
            <consortium name="Ensembl"/>
        </authorList>
    </citation>
    <scope>IDENTIFICATION</scope>
</reference>
<feature type="compositionally biased region" description="Basic residues" evidence="1">
    <location>
        <begin position="44"/>
        <end position="56"/>
    </location>
</feature>
<organism evidence="2 3">
    <name type="scientific">Callorhinchus milii</name>
    <name type="common">Ghost shark</name>
    <dbReference type="NCBI Taxonomy" id="7868"/>
    <lineage>
        <taxon>Eukaryota</taxon>
        <taxon>Metazoa</taxon>
        <taxon>Chordata</taxon>
        <taxon>Craniata</taxon>
        <taxon>Vertebrata</taxon>
        <taxon>Chondrichthyes</taxon>
        <taxon>Holocephali</taxon>
        <taxon>Chimaeriformes</taxon>
        <taxon>Callorhinchidae</taxon>
        <taxon>Callorhinchus</taxon>
    </lineage>
</organism>
<feature type="region of interest" description="Disordered" evidence="1">
    <location>
        <begin position="216"/>
        <end position="251"/>
    </location>
</feature>
<protein>
    <submittedName>
        <fullName evidence="2">Uncharacterized LOC103181728</fullName>
    </submittedName>
</protein>
<evidence type="ECO:0000313" key="2">
    <source>
        <dbReference type="Ensembl" id="ENSCMIP00000045659.1"/>
    </source>
</evidence>
<accession>A0A4W3JQ85</accession>
<dbReference type="PANTHER" id="PTHR31751:SF7">
    <property type="entry name" value="THAP-TYPE DOMAIN-CONTAINING PROTEIN"/>
    <property type="match status" value="1"/>
</dbReference>
<dbReference type="Ensembl" id="ENSCMIT00000046312.1">
    <property type="protein sequence ID" value="ENSCMIP00000045659.1"/>
    <property type="gene ID" value="ENSCMIG00000018818.1"/>
</dbReference>
<dbReference type="PANTHER" id="PTHR31751">
    <property type="entry name" value="SI:CH211-108C17.2-RELATED-RELATED"/>
    <property type="match status" value="1"/>
</dbReference>
<feature type="region of interest" description="Disordered" evidence="1">
    <location>
        <begin position="1"/>
        <end position="56"/>
    </location>
</feature>
<dbReference type="InParanoid" id="A0A4W3JQ85"/>
<reference evidence="2" key="5">
    <citation type="submission" date="2025-09" db="UniProtKB">
        <authorList>
            <consortium name="Ensembl"/>
        </authorList>
    </citation>
    <scope>IDENTIFICATION</scope>
</reference>
<evidence type="ECO:0000313" key="3">
    <source>
        <dbReference type="Proteomes" id="UP000314986"/>
    </source>
</evidence>
<gene>
    <name evidence="2" type="primary">LOC103181728</name>
</gene>
<reference evidence="3" key="2">
    <citation type="journal article" date="2007" name="PLoS Biol.">
        <title>Survey sequencing and comparative analysis of the elephant shark (Callorhinchus milii) genome.</title>
        <authorList>
            <person name="Venkatesh B."/>
            <person name="Kirkness E.F."/>
            <person name="Loh Y.H."/>
            <person name="Halpern A.L."/>
            <person name="Lee A.P."/>
            <person name="Johnson J."/>
            <person name="Dandona N."/>
            <person name="Viswanathan L.D."/>
            <person name="Tay A."/>
            <person name="Venter J.C."/>
            <person name="Strausberg R.L."/>
            <person name="Brenner S."/>
        </authorList>
    </citation>
    <scope>NUCLEOTIDE SEQUENCE [LARGE SCALE GENOMIC DNA]</scope>
</reference>
<dbReference type="GeneTree" id="ENSGT00950000185009"/>
<reference evidence="3" key="1">
    <citation type="journal article" date="2006" name="Science">
        <title>Ancient noncoding elements conserved in the human genome.</title>
        <authorList>
            <person name="Venkatesh B."/>
            <person name="Kirkness E.F."/>
            <person name="Loh Y.H."/>
            <person name="Halpern A.L."/>
            <person name="Lee A.P."/>
            <person name="Johnson J."/>
            <person name="Dandona N."/>
            <person name="Viswanathan L.D."/>
            <person name="Tay A."/>
            <person name="Venter J.C."/>
            <person name="Strausberg R.L."/>
            <person name="Brenner S."/>
        </authorList>
    </citation>
    <scope>NUCLEOTIDE SEQUENCE [LARGE SCALE GENOMIC DNA]</scope>
</reference>